<dbReference type="AlphaFoldDB" id="A0A087G137"/>
<evidence type="ECO:0000313" key="2">
    <source>
        <dbReference type="Proteomes" id="UP000029120"/>
    </source>
</evidence>
<reference evidence="2" key="1">
    <citation type="journal article" date="2015" name="Nat. Plants">
        <title>Genome expansion of Arabis alpina linked with retrotransposition and reduced symmetric DNA methylation.</title>
        <authorList>
            <person name="Willing E.M."/>
            <person name="Rawat V."/>
            <person name="Mandakova T."/>
            <person name="Maumus F."/>
            <person name="James G.V."/>
            <person name="Nordstroem K.J."/>
            <person name="Becker C."/>
            <person name="Warthmann N."/>
            <person name="Chica C."/>
            <person name="Szarzynska B."/>
            <person name="Zytnicki M."/>
            <person name="Albani M.C."/>
            <person name="Kiefer C."/>
            <person name="Bergonzi S."/>
            <person name="Castaings L."/>
            <person name="Mateos J.L."/>
            <person name="Berns M.C."/>
            <person name="Bujdoso N."/>
            <person name="Piofczyk T."/>
            <person name="de Lorenzo L."/>
            <person name="Barrero-Sicilia C."/>
            <person name="Mateos I."/>
            <person name="Piednoel M."/>
            <person name="Hagmann J."/>
            <person name="Chen-Min-Tao R."/>
            <person name="Iglesias-Fernandez R."/>
            <person name="Schuster S.C."/>
            <person name="Alonso-Blanco C."/>
            <person name="Roudier F."/>
            <person name="Carbonero P."/>
            <person name="Paz-Ares J."/>
            <person name="Davis S.J."/>
            <person name="Pecinka A."/>
            <person name="Quesneville H."/>
            <person name="Colot V."/>
            <person name="Lysak M.A."/>
            <person name="Weigel D."/>
            <person name="Coupland G."/>
            <person name="Schneeberger K."/>
        </authorList>
    </citation>
    <scope>NUCLEOTIDE SEQUENCE [LARGE SCALE GENOMIC DNA]</scope>
    <source>
        <strain evidence="2">cv. Pajares</strain>
    </source>
</reference>
<dbReference type="PANTHER" id="PTHR33675">
    <property type="entry name" value="NUCLEAR RECEPTOR FAMILY 2 GROUP C PROTEIN"/>
    <property type="match status" value="1"/>
</dbReference>
<dbReference type="OrthoDB" id="755598at2759"/>
<sequence length="73" mass="8483">MVKKQKFESSCLDEVDRTMYDAFRGAANSLFQLYTHAMNHQRVSFLASERPGMRSFSVCNLYESSWSHEPKLS</sequence>
<dbReference type="Proteomes" id="UP000029120">
    <property type="component" value="Unassembled WGS sequence"/>
</dbReference>
<proteinExistence type="predicted"/>
<keyword evidence="2" id="KW-1185">Reference proteome</keyword>
<dbReference type="Gramene" id="KFK23589">
    <property type="protein sequence ID" value="KFK23589"/>
    <property type="gene ID" value="AALP_AAs40079U000200"/>
</dbReference>
<dbReference type="PANTHER" id="PTHR33675:SF1">
    <property type="entry name" value="HOLOCARBOXYLASE SYNTHETASE"/>
    <property type="match status" value="1"/>
</dbReference>
<evidence type="ECO:0000313" key="1">
    <source>
        <dbReference type="EMBL" id="KFK23589.1"/>
    </source>
</evidence>
<accession>A0A087G137</accession>
<name>A0A087G137_ARAAL</name>
<dbReference type="EMBL" id="KL977483">
    <property type="protein sequence ID" value="KFK23589.1"/>
    <property type="molecule type" value="Genomic_DNA"/>
</dbReference>
<protein>
    <submittedName>
        <fullName evidence="1">Uncharacterized protein</fullName>
    </submittedName>
</protein>
<gene>
    <name evidence="1" type="ORF">AALP_AAs40079U000200</name>
</gene>
<dbReference type="OMA" id="ESSWSHE"/>
<organism evidence="1 2">
    <name type="scientific">Arabis alpina</name>
    <name type="common">Alpine rock-cress</name>
    <dbReference type="NCBI Taxonomy" id="50452"/>
    <lineage>
        <taxon>Eukaryota</taxon>
        <taxon>Viridiplantae</taxon>
        <taxon>Streptophyta</taxon>
        <taxon>Embryophyta</taxon>
        <taxon>Tracheophyta</taxon>
        <taxon>Spermatophyta</taxon>
        <taxon>Magnoliopsida</taxon>
        <taxon>eudicotyledons</taxon>
        <taxon>Gunneridae</taxon>
        <taxon>Pentapetalae</taxon>
        <taxon>rosids</taxon>
        <taxon>malvids</taxon>
        <taxon>Brassicales</taxon>
        <taxon>Brassicaceae</taxon>
        <taxon>Arabideae</taxon>
        <taxon>Arabis</taxon>
    </lineage>
</organism>